<dbReference type="PANTHER" id="PTHR47019">
    <property type="entry name" value="LIPID II FLIPPASE MURJ"/>
    <property type="match status" value="1"/>
</dbReference>
<dbReference type="UniPathway" id="UPA00219"/>
<dbReference type="OrthoDB" id="9804143at2"/>
<feature type="transmembrane region" description="Helical" evidence="8">
    <location>
        <begin position="484"/>
        <end position="501"/>
    </location>
</feature>
<dbReference type="PANTHER" id="PTHR47019:SF1">
    <property type="entry name" value="LIPID II FLIPPASE MURJ"/>
    <property type="match status" value="1"/>
</dbReference>
<feature type="transmembrane region" description="Helical" evidence="8">
    <location>
        <begin position="89"/>
        <end position="111"/>
    </location>
</feature>
<feature type="transmembrane region" description="Helical" evidence="8">
    <location>
        <begin position="808"/>
        <end position="826"/>
    </location>
</feature>
<evidence type="ECO:0000256" key="2">
    <source>
        <dbReference type="ARBA" id="ARBA00022475"/>
    </source>
</evidence>
<feature type="transmembrane region" description="Helical" evidence="8">
    <location>
        <begin position="756"/>
        <end position="777"/>
    </location>
</feature>
<feature type="transmembrane region" description="Helical" evidence="8">
    <location>
        <begin position="414"/>
        <end position="433"/>
    </location>
</feature>
<comment type="similarity">
    <text evidence="8">Belongs to the MurJ/MviN family.</text>
</comment>
<evidence type="ECO:0000313" key="11">
    <source>
        <dbReference type="Proteomes" id="UP000287361"/>
    </source>
</evidence>
<feature type="transmembrane region" description="Helical" evidence="8">
    <location>
        <begin position="673"/>
        <end position="693"/>
    </location>
</feature>
<evidence type="ECO:0000256" key="6">
    <source>
        <dbReference type="ARBA" id="ARBA00022989"/>
    </source>
</evidence>
<dbReference type="NCBIfam" id="TIGR01695">
    <property type="entry name" value="murJ_mviN"/>
    <property type="match status" value="1"/>
</dbReference>
<evidence type="ECO:0000259" key="9">
    <source>
        <dbReference type="Pfam" id="PF04932"/>
    </source>
</evidence>
<dbReference type="GO" id="GO:0008360">
    <property type="term" value="P:regulation of cell shape"/>
    <property type="evidence" value="ECO:0007669"/>
    <property type="project" value="UniProtKB-KW"/>
</dbReference>
<feature type="transmembrane region" description="Helical" evidence="8">
    <location>
        <begin position="187"/>
        <end position="210"/>
    </location>
</feature>
<name>A0A401LGE2_9FIRM</name>
<dbReference type="GO" id="GO:0005886">
    <property type="term" value="C:plasma membrane"/>
    <property type="evidence" value="ECO:0007669"/>
    <property type="project" value="UniProtKB-SubCell"/>
</dbReference>
<feature type="domain" description="O-antigen ligase-related" evidence="9">
    <location>
        <begin position="841"/>
        <end position="971"/>
    </location>
</feature>
<feature type="transmembrane region" description="Helical" evidence="8">
    <location>
        <begin position="700"/>
        <end position="717"/>
    </location>
</feature>
<dbReference type="Pfam" id="PF04932">
    <property type="entry name" value="Wzy_C"/>
    <property type="match status" value="1"/>
</dbReference>
<evidence type="ECO:0000256" key="7">
    <source>
        <dbReference type="ARBA" id="ARBA00023136"/>
    </source>
</evidence>
<sequence>MSEKGNQAVKTVSFMMLITLFGKILGMVREQLLAANYGTDMQAAAFLLASRIPRTFFDVIFASAISASFIPVFVEYLQKKGRQEAFSLANRFITMISTVTLLMMLLGMAFAKPLTLLIAPGYDVETVTLCVGLLRMLFPTMLFTAVAFSFVGILQSLEEFNVPAALSVVSNGVLILYYIFFNEKFGILGLTAAFLIGWAMQAVIQIPSLWRKGYHYRPDFHFKDDGLRKIGRLMLPVMVSTWIQPINFMVNTRFASQLSEGSAVNGELGVSALEYANNLYTIIVGVFVLAIANMVFPKFSRMTEDKKEFGLAVRGTLKSMIFLLIPMTVGLMALAQPVVSLIYQRGAFDETATQLTAAALFFFALGMVGYGVQNILSRAFYANQDGKTPFYSGLVSIVINAVLCWLLLKPMGIGGLALSAAVSSTAAAAVLLIPAVKQYPDILDKGFVLQIGRMLLAAAGMLVPVLGCKWLLLPRLGGRVLGQILLLCICGGVGVAAYMLFARLLKIEEGEFVFGMLKRLRHRGGGETAQGAPRKRKKRRTYTMTEKISAIIEDSFCFRLLAAICTLLRSVWMNSIAYSIYAAICRGFKNAFENSAILDFLRANWDRRLNTRQGILPRFWHNLVHWSGMAVRRESNGLAAAMGESFFLRVFNQNFLIFCLAGIVAAIPVLPTMLLAVLVLGTFVLYFIQLFLGRIRMQRTSMVSVLLGCFGVCILYAGVTSYAFPSALLAMSLFLILMAVFFVAKDAIDTEEKLNFVLWVLITVGALIALYAVYQYIIGVEMDAAWVDEESFDITTRAYATFSNPNVLGEYLILVGSLAAGMIWKMKNWCGRLYYTGCFGVICLGLVATGSRGAMLGLMFSAGLFVLLSEKRLIPLGVVLLLLMPFILPAGLWARIASSVTMSDSSSLYRVSIYTAALDIIRHYWVTGIGIGAFNQIYPLFSFEAANAYHAHNLFLQEFIELGIVGFAVLLLLLLFFFQRLYSGMRTAPKRFRFLLGAIFGGFAGLLLQGLTDHLWFDYRIVLFFWCFIGIGMATVRVAEKKGERETEEMK</sequence>
<feature type="transmembrane region" description="Helical" evidence="8">
    <location>
        <begin position="838"/>
        <end position="867"/>
    </location>
</feature>
<feature type="transmembrane region" description="Helical" evidence="8">
    <location>
        <begin position="131"/>
        <end position="153"/>
    </location>
</feature>
<dbReference type="AlphaFoldDB" id="A0A401LGE2"/>
<feature type="transmembrane region" description="Helical" evidence="8">
    <location>
        <begin position="646"/>
        <end position="667"/>
    </location>
</feature>
<keyword evidence="11" id="KW-1185">Reference proteome</keyword>
<evidence type="ECO:0000256" key="1">
    <source>
        <dbReference type="ARBA" id="ARBA00004651"/>
    </source>
</evidence>
<feature type="transmembrane region" description="Helical" evidence="8">
    <location>
        <begin position="320"/>
        <end position="343"/>
    </location>
</feature>
<dbReference type="CDD" id="cd13123">
    <property type="entry name" value="MATE_MurJ_like"/>
    <property type="match status" value="1"/>
</dbReference>
<protein>
    <recommendedName>
        <fullName evidence="8">Probable lipid II flippase MurJ</fullName>
    </recommendedName>
</protein>
<dbReference type="Proteomes" id="UP000287361">
    <property type="component" value="Unassembled WGS sequence"/>
</dbReference>
<dbReference type="Pfam" id="PF03023">
    <property type="entry name" value="MurJ"/>
    <property type="match status" value="1"/>
</dbReference>
<keyword evidence="8" id="KW-0961">Cell wall biogenesis/degradation</keyword>
<feature type="transmembrane region" description="Helical" evidence="8">
    <location>
        <begin position="994"/>
        <end position="1011"/>
    </location>
</feature>
<dbReference type="EMBL" id="BHVZ01000014">
    <property type="protein sequence ID" value="GCB30586.1"/>
    <property type="molecule type" value="Genomic_DNA"/>
</dbReference>
<keyword evidence="3 8" id="KW-0812">Transmembrane</keyword>
<dbReference type="InterPro" id="IPR007016">
    <property type="entry name" value="O-antigen_ligase-rel_domated"/>
</dbReference>
<feature type="transmembrane region" description="Helical" evidence="8">
    <location>
        <begin position="56"/>
        <end position="77"/>
    </location>
</feature>
<accession>A0A401LGE2</accession>
<dbReference type="HAMAP" id="MF_02078">
    <property type="entry name" value="MurJ_MviN"/>
    <property type="match status" value="1"/>
</dbReference>
<keyword evidence="2 8" id="KW-1003">Cell membrane</keyword>
<feature type="transmembrane region" description="Helical" evidence="8">
    <location>
        <begin position="873"/>
        <end position="896"/>
    </location>
</feature>
<dbReference type="GO" id="GO:0015648">
    <property type="term" value="F:lipid-linked peptidoglycan transporter activity"/>
    <property type="evidence" value="ECO:0007669"/>
    <property type="project" value="UniProtKB-UniRule"/>
</dbReference>
<feature type="transmembrane region" description="Helical" evidence="8">
    <location>
        <begin position="12"/>
        <end position="28"/>
    </location>
</feature>
<keyword evidence="7 8" id="KW-0472">Membrane</keyword>
<feature type="transmembrane region" description="Helical" evidence="8">
    <location>
        <begin position="388"/>
        <end position="408"/>
    </location>
</feature>
<evidence type="ECO:0000256" key="3">
    <source>
        <dbReference type="ARBA" id="ARBA00022692"/>
    </source>
</evidence>
<gene>
    <name evidence="8" type="primary">murJ</name>
    <name evidence="10" type="ORF">KGMB03357_22470</name>
</gene>
<evidence type="ECO:0000256" key="5">
    <source>
        <dbReference type="ARBA" id="ARBA00022984"/>
    </source>
</evidence>
<keyword evidence="6 8" id="KW-1133">Transmembrane helix</keyword>
<comment type="pathway">
    <text evidence="8">Cell wall biogenesis; peptidoglycan biosynthesis.</text>
</comment>
<reference evidence="10 11" key="1">
    <citation type="submission" date="2018-10" db="EMBL/GenBank/DDBJ databases">
        <title>Draft Genome Sequence of Anaerotignum sp. KCTC 15736.</title>
        <authorList>
            <person name="Choi S.H."/>
            <person name="Kim J.S."/>
            <person name="Kang S.W."/>
            <person name="Lee J.S."/>
            <person name="Park S.H."/>
        </authorList>
    </citation>
    <scope>NUCLEOTIDE SEQUENCE [LARGE SCALE GENOMIC DNA]</scope>
    <source>
        <strain evidence="10 11">KCTC 15736</strain>
    </source>
</reference>
<proteinExistence type="inferred from homology"/>
<dbReference type="PRINTS" id="PR01806">
    <property type="entry name" value="VIRFACTRMVIN"/>
</dbReference>
<feature type="transmembrane region" description="Helical" evidence="8">
    <location>
        <begin position="723"/>
        <end position="744"/>
    </location>
</feature>
<evidence type="ECO:0000256" key="4">
    <source>
        <dbReference type="ARBA" id="ARBA00022960"/>
    </source>
</evidence>
<keyword evidence="8" id="KW-0813">Transport</keyword>
<comment type="caution">
    <text evidence="8">Lacks conserved residue(s) required for the propagation of feature annotation.</text>
</comment>
<evidence type="ECO:0000313" key="10">
    <source>
        <dbReference type="EMBL" id="GCB30586.1"/>
    </source>
</evidence>
<organism evidence="10 11">
    <name type="scientific">Anaerotignum faecicola</name>
    <dbReference type="NCBI Taxonomy" id="2358141"/>
    <lineage>
        <taxon>Bacteria</taxon>
        <taxon>Bacillati</taxon>
        <taxon>Bacillota</taxon>
        <taxon>Clostridia</taxon>
        <taxon>Lachnospirales</taxon>
        <taxon>Anaerotignaceae</taxon>
        <taxon>Anaerotignum</taxon>
    </lineage>
</organism>
<dbReference type="GO" id="GO:0034204">
    <property type="term" value="P:lipid translocation"/>
    <property type="evidence" value="ECO:0007669"/>
    <property type="project" value="TreeGrafter"/>
</dbReference>
<feature type="transmembrane region" description="Helical" evidence="8">
    <location>
        <begin position="355"/>
        <end position="376"/>
    </location>
</feature>
<comment type="caution">
    <text evidence="10">The sequence shown here is derived from an EMBL/GenBank/DDBJ whole genome shotgun (WGS) entry which is preliminary data.</text>
</comment>
<dbReference type="GO" id="GO:0009252">
    <property type="term" value="P:peptidoglycan biosynthetic process"/>
    <property type="evidence" value="ECO:0007669"/>
    <property type="project" value="UniProtKB-UniRule"/>
</dbReference>
<evidence type="ECO:0000256" key="8">
    <source>
        <dbReference type="HAMAP-Rule" id="MF_02078"/>
    </source>
</evidence>
<keyword evidence="4 8" id="KW-0133">Cell shape</keyword>
<feature type="transmembrane region" description="Helical" evidence="8">
    <location>
        <begin position="279"/>
        <end position="299"/>
    </location>
</feature>
<comment type="function">
    <text evidence="8">Involved in peptidoglycan biosynthesis. Transports lipid-linked peptidoglycan precursors from the inner to the outer leaflet of the cytoplasmic membrane.</text>
</comment>
<feature type="transmembrane region" description="Helical" evidence="8">
    <location>
        <begin position="1017"/>
        <end position="1036"/>
    </location>
</feature>
<dbReference type="GO" id="GO:0071555">
    <property type="term" value="P:cell wall organization"/>
    <property type="evidence" value="ECO:0007669"/>
    <property type="project" value="UniProtKB-KW"/>
</dbReference>
<comment type="subcellular location">
    <subcellularLocation>
        <location evidence="1 8">Cell membrane</location>
        <topology evidence="1 8">Multi-pass membrane protein</topology>
    </subcellularLocation>
</comment>
<feature type="transmembrane region" description="Helical" evidence="8">
    <location>
        <begin position="160"/>
        <end position="181"/>
    </location>
</feature>
<feature type="transmembrane region" description="Helical" evidence="8">
    <location>
        <begin position="959"/>
        <end position="982"/>
    </location>
</feature>
<dbReference type="InterPro" id="IPR004268">
    <property type="entry name" value="MurJ"/>
</dbReference>
<feature type="transmembrane region" description="Helical" evidence="8">
    <location>
        <begin position="454"/>
        <end position="472"/>
    </location>
</feature>
<dbReference type="InterPro" id="IPR051050">
    <property type="entry name" value="Lipid_II_flippase_MurJ/MviN"/>
</dbReference>
<keyword evidence="5 8" id="KW-0573">Peptidoglycan synthesis</keyword>